<keyword evidence="3 11" id="KW-0328">Glycosyltransferase</keyword>
<comment type="caution">
    <text evidence="13">The sequence shown here is derived from an EMBL/GenBank/DDBJ whole genome shotgun (WGS) entry which is preliminary data.</text>
</comment>
<keyword evidence="6" id="KW-0735">Signal-anchor</keyword>
<dbReference type="PANTHER" id="PTHR11214">
    <property type="entry name" value="BETA-1,3-N-ACETYLGLUCOSAMINYLTRANSFERASE"/>
    <property type="match status" value="1"/>
</dbReference>
<dbReference type="Proteomes" id="UP001519460">
    <property type="component" value="Unassembled WGS sequence"/>
</dbReference>
<keyword evidence="5" id="KW-0812">Transmembrane</keyword>
<evidence type="ECO:0000256" key="5">
    <source>
        <dbReference type="ARBA" id="ARBA00022692"/>
    </source>
</evidence>
<evidence type="ECO:0000256" key="10">
    <source>
        <dbReference type="ARBA" id="ARBA00023180"/>
    </source>
</evidence>
<evidence type="ECO:0000256" key="12">
    <source>
        <dbReference type="SAM" id="MobiDB-lite"/>
    </source>
</evidence>
<dbReference type="AlphaFoldDB" id="A0ABD0M5Z3"/>
<dbReference type="PANTHER" id="PTHR11214:SF314">
    <property type="entry name" value="HEXOSYLTRANSFERASE"/>
    <property type="match status" value="1"/>
</dbReference>
<evidence type="ECO:0000313" key="14">
    <source>
        <dbReference type="Proteomes" id="UP001519460"/>
    </source>
</evidence>
<feature type="region of interest" description="Disordered" evidence="12">
    <location>
        <begin position="45"/>
        <end position="66"/>
    </location>
</feature>
<keyword evidence="10" id="KW-0325">Glycoprotein</keyword>
<protein>
    <recommendedName>
        <fullName evidence="11">Hexosyltransferase</fullName>
        <ecNumber evidence="11">2.4.1.-</ecNumber>
    </recommendedName>
</protein>
<sequence>MSLRRMLFWLLLSTGVFLVLLVAGVTWPGNVIHVSSADRISARLCQTPTGRTSKDRSGRSGSITEGDSRWALQFPDLINKVGNGLQSTASSDSHSGATKQDPVQSLAKTNTSKAVFQFVTSLIESGEEAYLPHNTSYFIPRSKIINAFYPKLIIQTRDLCPKDDLFLLVVIPSLANKFLDRQAVRDTWASQFYGVSSWPRAKLRHSIKIVFFLGVTHASNSIKQESALYGDIVQADFIDTYRNLTLKTAAMFHWATNYCPSARHVLKVDTDTFVNLPLLAELLEVVSARRDTYIIGYRVGTEKNGTKVLRKKPSKWAVSVDEYPFPAYPMYTIGGSYVVTGNAIPLLLNAYQHMPSIPVEDALFAGILRKVAGVKQIHCPHFTRPMDEWVRDRCKLVQTRAVTQTGLKPPSQLYAMWKRVVSGDCHVSITLKHRWLVL</sequence>
<evidence type="ECO:0000256" key="7">
    <source>
        <dbReference type="ARBA" id="ARBA00022989"/>
    </source>
</evidence>
<keyword evidence="8 11" id="KW-0333">Golgi apparatus</keyword>
<evidence type="ECO:0000256" key="1">
    <source>
        <dbReference type="ARBA" id="ARBA00004323"/>
    </source>
</evidence>
<dbReference type="EMBL" id="JACVVK020000006">
    <property type="protein sequence ID" value="KAK7506776.1"/>
    <property type="molecule type" value="Genomic_DNA"/>
</dbReference>
<evidence type="ECO:0000256" key="6">
    <source>
        <dbReference type="ARBA" id="ARBA00022968"/>
    </source>
</evidence>
<proteinExistence type="inferred from homology"/>
<feature type="region of interest" description="Disordered" evidence="12">
    <location>
        <begin position="86"/>
        <end position="105"/>
    </location>
</feature>
<dbReference type="Gene3D" id="3.90.550.50">
    <property type="match status" value="1"/>
</dbReference>
<evidence type="ECO:0000256" key="4">
    <source>
        <dbReference type="ARBA" id="ARBA00022679"/>
    </source>
</evidence>
<evidence type="ECO:0000256" key="11">
    <source>
        <dbReference type="RuleBase" id="RU363063"/>
    </source>
</evidence>
<evidence type="ECO:0000256" key="9">
    <source>
        <dbReference type="ARBA" id="ARBA00023136"/>
    </source>
</evidence>
<keyword evidence="14" id="KW-1185">Reference proteome</keyword>
<keyword evidence="4" id="KW-0808">Transferase</keyword>
<keyword evidence="9" id="KW-0472">Membrane</keyword>
<accession>A0ABD0M5Z3</accession>
<evidence type="ECO:0000256" key="2">
    <source>
        <dbReference type="ARBA" id="ARBA00008661"/>
    </source>
</evidence>
<name>A0ABD0M5Z3_9CAEN</name>
<evidence type="ECO:0000256" key="3">
    <source>
        <dbReference type="ARBA" id="ARBA00022676"/>
    </source>
</evidence>
<reference evidence="13 14" key="1">
    <citation type="journal article" date="2023" name="Sci. Data">
        <title>Genome assembly of the Korean intertidal mud-creeper Batillaria attramentaria.</title>
        <authorList>
            <person name="Patra A.K."/>
            <person name="Ho P.T."/>
            <person name="Jun S."/>
            <person name="Lee S.J."/>
            <person name="Kim Y."/>
            <person name="Won Y.J."/>
        </authorList>
    </citation>
    <scope>NUCLEOTIDE SEQUENCE [LARGE SCALE GENOMIC DNA]</scope>
    <source>
        <strain evidence="13">Wonlab-2016</strain>
    </source>
</reference>
<dbReference type="GO" id="GO:0000139">
    <property type="term" value="C:Golgi membrane"/>
    <property type="evidence" value="ECO:0007669"/>
    <property type="project" value="UniProtKB-SubCell"/>
</dbReference>
<organism evidence="13 14">
    <name type="scientific">Batillaria attramentaria</name>
    <dbReference type="NCBI Taxonomy" id="370345"/>
    <lineage>
        <taxon>Eukaryota</taxon>
        <taxon>Metazoa</taxon>
        <taxon>Spiralia</taxon>
        <taxon>Lophotrochozoa</taxon>
        <taxon>Mollusca</taxon>
        <taxon>Gastropoda</taxon>
        <taxon>Caenogastropoda</taxon>
        <taxon>Sorbeoconcha</taxon>
        <taxon>Cerithioidea</taxon>
        <taxon>Batillariidae</taxon>
        <taxon>Batillaria</taxon>
    </lineage>
</organism>
<dbReference type="FunFam" id="3.90.550.50:FF:000001">
    <property type="entry name" value="Hexosyltransferase"/>
    <property type="match status" value="1"/>
</dbReference>
<dbReference type="EC" id="2.4.1.-" evidence="11"/>
<comment type="similarity">
    <text evidence="2 11">Belongs to the glycosyltransferase 31 family.</text>
</comment>
<comment type="subcellular location">
    <subcellularLocation>
        <location evidence="1 11">Golgi apparatus membrane</location>
        <topology evidence="1 11">Single-pass type II membrane protein</topology>
    </subcellularLocation>
</comment>
<evidence type="ECO:0000256" key="8">
    <source>
        <dbReference type="ARBA" id="ARBA00023034"/>
    </source>
</evidence>
<dbReference type="InterPro" id="IPR002659">
    <property type="entry name" value="Glyco_trans_31"/>
</dbReference>
<dbReference type="GO" id="GO:0016757">
    <property type="term" value="F:glycosyltransferase activity"/>
    <property type="evidence" value="ECO:0007669"/>
    <property type="project" value="UniProtKB-KW"/>
</dbReference>
<evidence type="ECO:0000313" key="13">
    <source>
        <dbReference type="EMBL" id="KAK7506776.1"/>
    </source>
</evidence>
<gene>
    <name evidence="13" type="ORF">BaRGS_00002251</name>
</gene>
<dbReference type="Pfam" id="PF01762">
    <property type="entry name" value="Galactosyl_T"/>
    <property type="match status" value="1"/>
</dbReference>
<keyword evidence="7" id="KW-1133">Transmembrane helix</keyword>